<dbReference type="EMBL" id="CP000360">
    <property type="protein sequence ID" value="ABF40755.1"/>
    <property type="molecule type" value="Genomic_DNA"/>
</dbReference>
<reference evidence="7 8" key="1">
    <citation type="journal article" date="2009" name="Appl. Environ. Microbiol.">
        <title>Three genomes from the phylum Acidobacteria provide insight into the lifestyles of these microorganisms in soils.</title>
        <authorList>
            <person name="Ward N.L."/>
            <person name="Challacombe J.F."/>
            <person name="Janssen P.H."/>
            <person name="Henrissat B."/>
            <person name="Coutinho P.M."/>
            <person name="Wu M."/>
            <person name="Xie G."/>
            <person name="Haft D.H."/>
            <person name="Sait M."/>
            <person name="Badger J."/>
            <person name="Barabote R.D."/>
            <person name="Bradley B."/>
            <person name="Brettin T.S."/>
            <person name="Brinkac L.M."/>
            <person name="Bruce D."/>
            <person name="Creasy T."/>
            <person name="Daugherty S.C."/>
            <person name="Davidsen T.M."/>
            <person name="DeBoy R.T."/>
            <person name="Detter J.C."/>
            <person name="Dodson R.J."/>
            <person name="Durkin A.S."/>
            <person name="Ganapathy A."/>
            <person name="Gwinn-Giglio M."/>
            <person name="Han C.S."/>
            <person name="Khouri H."/>
            <person name="Kiss H."/>
            <person name="Kothari S.P."/>
            <person name="Madupu R."/>
            <person name="Nelson K.E."/>
            <person name="Nelson W.C."/>
            <person name="Paulsen I."/>
            <person name="Penn K."/>
            <person name="Ren Q."/>
            <person name="Rosovitz M.J."/>
            <person name="Selengut J.D."/>
            <person name="Shrivastava S."/>
            <person name="Sullivan S.A."/>
            <person name="Tapia R."/>
            <person name="Thompson L.S."/>
            <person name="Watkins K.L."/>
            <person name="Yang Q."/>
            <person name="Yu C."/>
            <person name="Zafar N."/>
            <person name="Zhou L."/>
            <person name="Kuske C.R."/>
        </authorList>
    </citation>
    <scope>NUCLEOTIDE SEQUENCE [LARGE SCALE GENOMIC DNA]</scope>
    <source>
        <strain evidence="7 8">Ellin345</strain>
    </source>
</reference>
<dbReference type="OrthoDB" id="9784202at2"/>
<dbReference type="STRING" id="204669.Acid345_1754"/>
<dbReference type="Pfam" id="PF01810">
    <property type="entry name" value="LysE"/>
    <property type="match status" value="1"/>
</dbReference>
<dbReference type="RefSeq" id="WP_011522557.1">
    <property type="nucleotide sequence ID" value="NC_008009.1"/>
</dbReference>
<protein>
    <submittedName>
        <fullName evidence="7">Lysine exporter protein (LYSE/YGGA)</fullName>
    </submittedName>
</protein>
<dbReference type="PIRSF" id="PIRSF006324">
    <property type="entry name" value="LeuE"/>
    <property type="match status" value="1"/>
</dbReference>
<organism evidence="7 8">
    <name type="scientific">Koribacter versatilis (strain Ellin345)</name>
    <dbReference type="NCBI Taxonomy" id="204669"/>
    <lineage>
        <taxon>Bacteria</taxon>
        <taxon>Pseudomonadati</taxon>
        <taxon>Acidobacteriota</taxon>
        <taxon>Terriglobia</taxon>
        <taxon>Terriglobales</taxon>
        <taxon>Candidatus Korobacteraceae</taxon>
        <taxon>Candidatus Korobacter</taxon>
    </lineage>
</organism>
<dbReference type="GO" id="GO:0015171">
    <property type="term" value="F:amino acid transmembrane transporter activity"/>
    <property type="evidence" value="ECO:0007669"/>
    <property type="project" value="TreeGrafter"/>
</dbReference>
<evidence type="ECO:0000256" key="1">
    <source>
        <dbReference type="ARBA" id="ARBA00004651"/>
    </source>
</evidence>
<gene>
    <name evidence="7" type="ordered locus">Acid345_1754</name>
</gene>
<feature type="transmembrane region" description="Helical" evidence="6">
    <location>
        <begin position="190"/>
        <end position="210"/>
    </location>
</feature>
<evidence type="ECO:0000256" key="5">
    <source>
        <dbReference type="ARBA" id="ARBA00023136"/>
    </source>
</evidence>
<dbReference type="EnsemblBacteria" id="ABF40755">
    <property type="protein sequence ID" value="ABF40755"/>
    <property type="gene ID" value="Acid345_1754"/>
</dbReference>
<keyword evidence="5 6" id="KW-0472">Membrane</keyword>
<dbReference type="PANTHER" id="PTHR30086:SF20">
    <property type="entry name" value="ARGININE EXPORTER PROTEIN ARGO-RELATED"/>
    <property type="match status" value="1"/>
</dbReference>
<keyword evidence="2" id="KW-1003">Cell membrane</keyword>
<dbReference type="eggNOG" id="COG1280">
    <property type="taxonomic scope" value="Bacteria"/>
</dbReference>
<dbReference type="GO" id="GO:0005886">
    <property type="term" value="C:plasma membrane"/>
    <property type="evidence" value="ECO:0007669"/>
    <property type="project" value="UniProtKB-SubCell"/>
</dbReference>
<dbReference type="HOGENOM" id="CLU_079569_2_3_0"/>
<feature type="transmembrane region" description="Helical" evidence="6">
    <location>
        <begin position="117"/>
        <end position="142"/>
    </location>
</feature>
<dbReference type="PANTHER" id="PTHR30086">
    <property type="entry name" value="ARGININE EXPORTER PROTEIN ARGO"/>
    <property type="match status" value="1"/>
</dbReference>
<proteinExistence type="predicted"/>
<feature type="transmembrane region" description="Helical" evidence="6">
    <location>
        <begin position="40"/>
        <end position="65"/>
    </location>
</feature>
<evidence type="ECO:0000313" key="8">
    <source>
        <dbReference type="Proteomes" id="UP000002432"/>
    </source>
</evidence>
<evidence type="ECO:0000256" key="4">
    <source>
        <dbReference type="ARBA" id="ARBA00022989"/>
    </source>
</evidence>
<dbReference type="KEGG" id="aba:Acid345_1754"/>
<dbReference type="Proteomes" id="UP000002432">
    <property type="component" value="Chromosome"/>
</dbReference>
<feature type="transmembrane region" description="Helical" evidence="6">
    <location>
        <begin position="71"/>
        <end position="88"/>
    </location>
</feature>
<feature type="transmembrane region" description="Helical" evidence="6">
    <location>
        <begin position="6"/>
        <end position="28"/>
    </location>
</feature>
<comment type="subcellular location">
    <subcellularLocation>
        <location evidence="1">Cell membrane</location>
        <topology evidence="1">Multi-pass membrane protein</topology>
    </subcellularLocation>
</comment>
<evidence type="ECO:0000256" key="3">
    <source>
        <dbReference type="ARBA" id="ARBA00022692"/>
    </source>
</evidence>
<evidence type="ECO:0000313" key="7">
    <source>
        <dbReference type="EMBL" id="ABF40755.1"/>
    </source>
</evidence>
<dbReference type="InterPro" id="IPR001123">
    <property type="entry name" value="LeuE-type"/>
</dbReference>
<sequence length="211" mass="22505">MDFHLYMAFVFTSAIVICTPGPTVLLVIADALAHHKRHAWSTVLGVGSGDLVGMSASLAGAGALLRASATAFDVLKIIGGAYLLYLGLRSILSARTQSTMAHEEAAIAQVQSSKSRFVTAFTVTVTNPKLILFFVAFVPQFIATTHSFVQQSAIYIATFDIMAMINATLYAFAARSVGAKLESRENRVRVSYASGGILIAAGIVVLALRYR</sequence>
<evidence type="ECO:0000256" key="6">
    <source>
        <dbReference type="SAM" id="Phobius"/>
    </source>
</evidence>
<feature type="transmembrane region" description="Helical" evidence="6">
    <location>
        <begin position="154"/>
        <end position="178"/>
    </location>
</feature>
<evidence type="ECO:0000256" key="2">
    <source>
        <dbReference type="ARBA" id="ARBA00022475"/>
    </source>
</evidence>
<keyword evidence="3 6" id="KW-0812">Transmembrane</keyword>
<keyword evidence="8" id="KW-1185">Reference proteome</keyword>
<keyword evidence="4 6" id="KW-1133">Transmembrane helix</keyword>
<accession>Q1IQU5</accession>
<dbReference type="AlphaFoldDB" id="Q1IQU5"/>
<name>Q1IQU5_KORVE</name>